<comment type="similarity">
    <text evidence="2">Belongs to the peptidase M20A family.</text>
</comment>
<dbReference type="NCBIfam" id="NF005913">
    <property type="entry name" value="PRK07906.1"/>
    <property type="match status" value="1"/>
</dbReference>
<comment type="cofactor">
    <cofactor evidence="1">
        <name>Zn(2+)</name>
        <dbReference type="ChEBI" id="CHEBI:29105"/>
    </cofactor>
</comment>
<dbReference type="Pfam" id="PF01546">
    <property type="entry name" value="Peptidase_M20"/>
    <property type="match status" value="1"/>
</dbReference>
<name>A0ABS3SJD3_9CELL</name>
<keyword evidence="4" id="KW-0378">Hydrolase</keyword>
<dbReference type="Pfam" id="PF07687">
    <property type="entry name" value="M20_dimer"/>
    <property type="match status" value="1"/>
</dbReference>
<evidence type="ECO:0000313" key="8">
    <source>
        <dbReference type="EMBL" id="MBO3085856.1"/>
    </source>
</evidence>
<dbReference type="PANTHER" id="PTHR43808:SF8">
    <property type="entry name" value="PEPTIDASE M20 DIMERISATION DOMAIN-CONTAINING PROTEIN"/>
    <property type="match status" value="1"/>
</dbReference>
<dbReference type="Proteomes" id="UP000678317">
    <property type="component" value="Unassembled WGS sequence"/>
</dbReference>
<dbReference type="RefSeq" id="WP_208213654.1">
    <property type="nucleotide sequence ID" value="NZ_CP074404.1"/>
</dbReference>
<comment type="caution">
    <text evidence="8">The sequence shown here is derived from an EMBL/GenBank/DDBJ whole genome shotgun (WGS) entry which is preliminary data.</text>
</comment>
<evidence type="ECO:0000256" key="2">
    <source>
        <dbReference type="ARBA" id="ARBA00006247"/>
    </source>
</evidence>
<accession>A0ABS3SJD3</accession>
<dbReference type="InterPro" id="IPR036264">
    <property type="entry name" value="Bact_exopeptidase_dim_dom"/>
</dbReference>
<dbReference type="InterPro" id="IPR050072">
    <property type="entry name" value="Peptidase_M20A"/>
</dbReference>
<organism evidence="8 9">
    <name type="scientific">Cellulomonas fengjieae</name>
    <dbReference type="NCBI Taxonomy" id="2819978"/>
    <lineage>
        <taxon>Bacteria</taxon>
        <taxon>Bacillati</taxon>
        <taxon>Actinomycetota</taxon>
        <taxon>Actinomycetes</taxon>
        <taxon>Micrococcales</taxon>
        <taxon>Cellulomonadaceae</taxon>
        <taxon>Cellulomonas</taxon>
    </lineage>
</organism>
<evidence type="ECO:0000256" key="4">
    <source>
        <dbReference type="ARBA" id="ARBA00022801"/>
    </source>
</evidence>
<evidence type="ECO:0000256" key="6">
    <source>
        <dbReference type="SAM" id="MobiDB-lite"/>
    </source>
</evidence>
<keyword evidence="9" id="KW-1185">Reference proteome</keyword>
<dbReference type="Gene3D" id="3.30.70.360">
    <property type="match status" value="1"/>
</dbReference>
<evidence type="ECO:0000256" key="3">
    <source>
        <dbReference type="ARBA" id="ARBA00022723"/>
    </source>
</evidence>
<dbReference type="SUPFAM" id="SSF53187">
    <property type="entry name" value="Zn-dependent exopeptidases"/>
    <property type="match status" value="1"/>
</dbReference>
<dbReference type="EMBL" id="JAGFBM010000008">
    <property type="protein sequence ID" value="MBO3085856.1"/>
    <property type="molecule type" value="Genomic_DNA"/>
</dbReference>
<feature type="region of interest" description="Disordered" evidence="6">
    <location>
        <begin position="1"/>
        <end position="21"/>
    </location>
</feature>
<keyword evidence="5" id="KW-0862">Zinc</keyword>
<evidence type="ECO:0000256" key="5">
    <source>
        <dbReference type="ARBA" id="ARBA00022833"/>
    </source>
</evidence>
<dbReference type="InterPro" id="IPR011650">
    <property type="entry name" value="Peptidase_M20_dimer"/>
</dbReference>
<sequence length="452" mass="48071">MSVSHPASGAPEGRPSTTVTAQDEVVQICRDLIRIDTSNYGDGSGPGERAAAEHVMSLLTEVGLDPELFESAPGRASVVVRLEGADRSRPALVLHGHLDVVPARAEDWSVDPFGAEEVDGLVWGRGAVDMKDMDAMILSVVRQMAREGRKPARDVVVAMFADEEAGGAMGASWAVEHRPELFEGATEAISEVGGFSVEVGGQRAYLLQTAEKGLSWMRLVADGRAGHGSQVNTDNAVTHLAEAVARLGRHPWPLQLTPTVRALLDGVAQLTGLPFDPEDPAGIDRLVAALGPAAKFVGATLRHTTNPTQLAAGYKANVIPGSAEATVDGRFLPGLEDEFAQSVAQVVGEHVRVERLHHDTALEVPFSGDLVDRMVESLLAEDPGATVLPYTLSGGTDNKSLSRLGIRGYGFAPLRLPADLDFAGMFHGVDERVPVDALRFGTRVLDRLLRTC</sequence>
<dbReference type="PANTHER" id="PTHR43808">
    <property type="entry name" value="ACETYLORNITHINE DEACETYLASE"/>
    <property type="match status" value="1"/>
</dbReference>
<reference evidence="8 9" key="1">
    <citation type="submission" date="2021-03" db="EMBL/GenBank/DDBJ databases">
        <title>novel species in genus Cellulomonas.</title>
        <authorList>
            <person name="Zhang G."/>
        </authorList>
    </citation>
    <scope>NUCLEOTIDE SEQUENCE [LARGE SCALE GENOMIC DNA]</scope>
    <source>
        <strain evidence="9">zg-ZUI188</strain>
    </source>
</reference>
<protein>
    <submittedName>
        <fullName evidence="8">M20/M25/M40 family metallo-hydrolase</fullName>
    </submittedName>
</protein>
<evidence type="ECO:0000259" key="7">
    <source>
        <dbReference type="Pfam" id="PF07687"/>
    </source>
</evidence>
<gene>
    <name evidence="8" type="ORF">J4035_14520</name>
</gene>
<dbReference type="InterPro" id="IPR002933">
    <property type="entry name" value="Peptidase_M20"/>
</dbReference>
<evidence type="ECO:0000256" key="1">
    <source>
        <dbReference type="ARBA" id="ARBA00001947"/>
    </source>
</evidence>
<evidence type="ECO:0000313" key="9">
    <source>
        <dbReference type="Proteomes" id="UP000678317"/>
    </source>
</evidence>
<proteinExistence type="inferred from homology"/>
<dbReference type="SUPFAM" id="SSF55031">
    <property type="entry name" value="Bacterial exopeptidase dimerisation domain"/>
    <property type="match status" value="1"/>
</dbReference>
<feature type="domain" description="Peptidase M20 dimerisation" evidence="7">
    <location>
        <begin position="209"/>
        <end position="348"/>
    </location>
</feature>
<dbReference type="Gene3D" id="3.40.630.10">
    <property type="entry name" value="Zn peptidases"/>
    <property type="match status" value="1"/>
</dbReference>
<dbReference type="Gene3D" id="1.10.150.900">
    <property type="match status" value="1"/>
</dbReference>
<keyword evidence="3" id="KW-0479">Metal-binding</keyword>